<evidence type="ECO:0000313" key="7">
    <source>
        <dbReference type="Proteomes" id="UP000469421"/>
    </source>
</evidence>
<feature type="active site" description="Proton acceptor" evidence="4">
    <location>
        <position position="143"/>
    </location>
</feature>
<sequence length="237" mass="25585">MSSGFFGFFAHFGVVKALHENGIAPARFTGSSAGALVGACVAAGCALDTIEQRLLSLTKEDFWDPAPGLGLLAGRHFRNMLEDMLPVNDLADALKPVAVSAWHGRSRRTRVLCQGNAVEAIYASCAVPGLFQPATISGERYWDGGISDRHGLAGTWPGERVLYHHLQSRSPWRTRQSPALIPPQRPNLVTLTIDAVPRSGPNKLDQGYMALEHAYQATRQALALPVTVGRVHVLAND</sequence>
<dbReference type="PANTHER" id="PTHR14226:SF78">
    <property type="entry name" value="SLR0060 PROTEIN"/>
    <property type="match status" value="1"/>
</dbReference>
<comment type="caution">
    <text evidence="4">Lacks conserved residue(s) required for the propagation of feature annotation.</text>
</comment>
<evidence type="ECO:0000256" key="3">
    <source>
        <dbReference type="ARBA" id="ARBA00023098"/>
    </source>
</evidence>
<dbReference type="Proteomes" id="UP000469421">
    <property type="component" value="Unassembled WGS sequence"/>
</dbReference>
<feature type="short sequence motif" description="GXSXG" evidence="4">
    <location>
        <begin position="30"/>
        <end position="34"/>
    </location>
</feature>
<gene>
    <name evidence="6" type="ORF">GFN93_12305</name>
</gene>
<proteinExistence type="predicted"/>
<organism evidence="6 7">
    <name type="scientific">Alcanivorax sediminis</name>
    <dbReference type="NCBI Taxonomy" id="2663008"/>
    <lineage>
        <taxon>Bacteria</taxon>
        <taxon>Pseudomonadati</taxon>
        <taxon>Pseudomonadota</taxon>
        <taxon>Gammaproteobacteria</taxon>
        <taxon>Oceanospirillales</taxon>
        <taxon>Alcanivoracaceae</taxon>
        <taxon>Alcanivorax</taxon>
    </lineage>
</organism>
<dbReference type="PANTHER" id="PTHR14226">
    <property type="entry name" value="NEUROPATHY TARGET ESTERASE/SWISS CHEESE D.MELANOGASTER"/>
    <property type="match status" value="1"/>
</dbReference>
<dbReference type="InterPro" id="IPR050301">
    <property type="entry name" value="NTE"/>
</dbReference>
<feature type="short sequence motif" description="DGA/G" evidence="4">
    <location>
        <begin position="143"/>
        <end position="145"/>
    </location>
</feature>
<evidence type="ECO:0000256" key="1">
    <source>
        <dbReference type="ARBA" id="ARBA00022801"/>
    </source>
</evidence>
<evidence type="ECO:0000256" key="4">
    <source>
        <dbReference type="PROSITE-ProRule" id="PRU01161"/>
    </source>
</evidence>
<dbReference type="GO" id="GO:0016787">
    <property type="term" value="F:hydrolase activity"/>
    <property type="evidence" value="ECO:0007669"/>
    <property type="project" value="UniProtKB-UniRule"/>
</dbReference>
<dbReference type="Pfam" id="PF01734">
    <property type="entry name" value="Patatin"/>
    <property type="match status" value="1"/>
</dbReference>
<evidence type="ECO:0000259" key="5">
    <source>
        <dbReference type="PROSITE" id="PS51635"/>
    </source>
</evidence>
<dbReference type="AlphaFoldDB" id="A0A6N7LXY4"/>
<reference evidence="6 7" key="1">
    <citation type="submission" date="2019-10" db="EMBL/GenBank/DDBJ databases">
        <title>Alcanivorax sp.PA15-N-34 draft genome sequence.</title>
        <authorList>
            <person name="Liao X."/>
            <person name="Shao Z."/>
        </authorList>
    </citation>
    <scope>NUCLEOTIDE SEQUENCE [LARGE SCALE GENOMIC DNA]</scope>
    <source>
        <strain evidence="6 7">PA15-N-34</strain>
    </source>
</reference>
<keyword evidence="1 4" id="KW-0378">Hydrolase</keyword>
<keyword evidence="2 4" id="KW-0442">Lipid degradation</keyword>
<dbReference type="SUPFAM" id="SSF52151">
    <property type="entry name" value="FabD/lysophospholipase-like"/>
    <property type="match status" value="1"/>
</dbReference>
<dbReference type="Gene3D" id="3.40.1090.10">
    <property type="entry name" value="Cytosolic phospholipase A2 catalytic domain"/>
    <property type="match status" value="2"/>
</dbReference>
<evidence type="ECO:0000313" key="6">
    <source>
        <dbReference type="EMBL" id="MQX54034.1"/>
    </source>
</evidence>
<accession>A0A6N7LXY4</accession>
<name>A0A6N7LXY4_9GAMM</name>
<comment type="caution">
    <text evidence="6">The sequence shown here is derived from an EMBL/GenBank/DDBJ whole genome shotgun (WGS) entry which is preliminary data.</text>
</comment>
<keyword evidence="3 4" id="KW-0443">Lipid metabolism</keyword>
<dbReference type="InterPro" id="IPR002641">
    <property type="entry name" value="PNPLA_dom"/>
</dbReference>
<feature type="domain" description="PNPLA" evidence="5">
    <location>
        <begin position="1"/>
        <end position="156"/>
    </location>
</feature>
<dbReference type="GO" id="GO:0016042">
    <property type="term" value="P:lipid catabolic process"/>
    <property type="evidence" value="ECO:0007669"/>
    <property type="project" value="UniProtKB-UniRule"/>
</dbReference>
<dbReference type="InterPro" id="IPR016035">
    <property type="entry name" value="Acyl_Trfase/lysoPLipase"/>
</dbReference>
<dbReference type="PROSITE" id="PS51635">
    <property type="entry name" value="PNPLA"/>
    <property type="match status" value="1"/>
</dbReference>
<protein>
    <submittedName>
        <fullName evidence="6">Patatin</fullName>
    </submittedName>
</protein>
<evidence type="ECO:0000256" key="2">
    <source>
        <dbReference type="ARBA" id="ARBA00022963"/>
    </source>
</evidence>
<feature type="active site" description="Nucleophile" evidence="4">
    <location>
        <position position="32"/>
    </location>
</feature>
<keyword evidence="7" id="KW-1185">Reference proteome</keyword>
<dbReference type="EMBL" id="WIRE01000001">
    <property type="protein sequence ID" value="MQX54034.1"/>
    <property type="molecule type" value="Genomic_DNA"/>
</dbReference>